<keyword evidence="3" id="KW-1185">Reference proteome</keyword>
<evidence type="ECO:0000313" key="3">
    <source>
        <dbReference type="Proteomes" id="UP000311919"/>
    </source>
</evidence>
<feature type="transmembrane region" description="Helical" evidence="1">
    <location>
        <begin position="6"/>
        <end position="24"/>
    </location>
</feature>
<protein>
    <submittedName>
        <fullName evidence="2">Uncharacterized protein</fullName>
    </submittedName>
</protein>
<keyword evidence="1" id="KW-0472">Membrane</keyword>
<dbReference type="AlphaFoldDB" id="A0A4Z2D8R7"/>
<dbReference type="Proteomes" id="UP000311919">
    <property type="component" value="Unassembled WGS sequence"/>
</dbReference>
<keyword evidence="1" id="KW-0812">Transmembrane</keyword>
<sequence>ILSGHAASSLLICLMAILIFSIVVHNKRQCNNSNYAKREDRVRGTPVYYEKLNDFHEGENELVGLLFIYGCLYLRNLLKWLHTMRSKNKKITEHAE</sequence>
<gene>
    <name evidence="2" type="ORF">EWB00_003279</name>
</gene>
<evidence type="ECO:0000313" key="2">
    <source>
        <dbReference type="EMBL" id="TNN12902.1"/>
    </source>
</evidence>
<accession>A0A4Z2D8R7</accession>
<dbReference type="EMBL" id="SKCS01000205">
    <property type="protein sequence ID" value="TNN12902.1"/>
    <property type="molecule type" value="Genomic_DNA"/>
</dbReference>
<reference evidence="2 3" key="1">
    <citation type="submission" date="2019-03" db="EMBL/GenBank/DDBJ databases">
        <title>An improved genome assembly of the fluke Schistosoma japonicum.</title>
        <authorList>
            <person name="Hu W."/>
            <person name="Luo F."/>
            <person name="Yin M."/>
            <person name="Mo X."/>
            <person name="Sun C."/>
            <person name="Wu Q."/>
            <person name="Zhu B."/>
            <person name="Xiang M."/>
            <person name="Wang J."/>
            <person name="Wang Y."/>
            <person name="Zhang T."/>
            <person name="Xu B."/>
            <person name="Zheng H."/>
            <person name="Feng Z."/>
        </authorList>
    </citation>
    <scope>NUCLEOTIDE SEQUENCE [LARGE SCALE GENOMIC DNA]</scope>
    <source>
        <strain evidence="2">HuSjv2</strain>
        <tissue evidence="2">Worms</tissue>
    </source>
</reference>
<feature type="non-terminal residue" evidence="2">
    <location>
        <position position="1"/>
    </location>
</feature>
<name>A0A4Z2D8R7_SCHJA</name>
<organism evidence="2 3">
    <name type="scientific">Schistosoma japonicum</name>
    <name type="common">Blood fluke</name>
    <dbReference type="NCBI Taxonomy" id="6182"/>
    <lineage>
        <taxon>Eukaryota</taxon>
        <taxon>Metazoa</taxon>
        <taxon>Spiralia</taxon>
        <taxon>Lophotrochozoa</taxon>
        <taxon>Platyhelminthes</taxon>
        <taxon>Trematoda</taxon>
        <taxon>Digenea</taxon>
        <taxon>Strigeidida</taxon>
        <taxon>Schistosomatoidea</taxon>
        <taxon>Schistosomatidae</taxon>
        <taxon>Schistosoma</taxon>
    </lineage>
</organism>
<evidence type="ECO:0000256" key="1">
    <source>
        <dbReference type="SAM" id="Phobius"/>
    </source>
</evidence>
<proteinExistence type="predicted"/>
<keyword evidence="1" id="KW-1133">Transmembrane helix</keyword>
<comment type="caution">
    <text evidence="2">The sequence shown here is derived from an EMBL/GenBank/DDBJ whole genome shotgun (WGS) entry which is preliminary data.</text>
</comment>